<reference evidence="1 2" key="1">
    <citation type="submission" date="2019-12" db="EMBL/GenBank/DDBJ databases">
        <title>Chromosome-level assembly of the Caenorhabditis remanei genome.</title>
        <authorList>
            <person name="Teterina A.A."/>
            <person name="Willis J.H."/>
            <person name="Phillips P.C."/>
        </authorList>
    </citation>
    <scope>NUCLEOTIDE SEQUENCE [LARGE SCALE GENOMIC DNA]</scope>
    <source>
        <strain evidence="1 2">PX506</strain>
        <tissue evidence="1">Whole organism</tissue>
    </source>
</reference>
<dbReference type="Proteomes" id="UP000483820">
    <property type="component" value="Chromosome X"/>
</dbReference>
<dbReference type="RefSeq" id="XP_053579558.1">
    <property type="nucleotide sequence ID" value="XM_053735992.1"/>
</dbReference>
<name>A0A6A5G084_CAERE</name>
<dbReference type="EMBL" id="WUAV01000006">
    <property type="protein sequence ID" value="KAF1748213.1"/>
    <property type="molecule type" value="Genomic_DNA"/>
</dbReference>
<accession>A0A6A5G084</accession>
<comment type="caution">
    <text evidence="1">The sequence shown here is derived from an EMBL/GenBank/DDBJ whole genome shotgun (WGS) entry which is preliminary data.</text>
</comment>
<organism evidence="1 2">
    <name type="scientific">Caenorhabditis remanei</name>
    <name type="common">Caenorhabditis vulgaris</name>
    <dbReference type="NCBI Taxonomy" id="31234"/>
    <lineage>
        <taxon>Eukaryota</taxon>
        <taxon>Metazoa</taxon>
        <taxon>Ecdysozoa</taxon>
        <taxon>Nematoda</taxon>
        <taxon>Chromadorea</taxon>
        <taxon>Rhabditida</taxon>
        <taxon>Rhabditina</taxon>
        <taxon>Rhabditomorpha</taxon>
        <taxon>Rhabditoidea</taxon>
        <taxon>Rhabditidae</taxon>
        <taxon>Peloderinae</taxon>
        <taxon>Caenorhabditis</taxon>
    </lineage>
</organism>
<gene>
    <name evidence="1" type="ORF">GCK72_024680</name>
</gene>
<protein>
    <submittedName>
        <fullName evidence="1">Uncharacterized protein</fullName>
    </submittedName>
</protein>
<dbReference type="KEGG" id="crq:GCK72_024680"/>
<proteinExistence type="predicted"/>
<dbReference type="AlphaFoldDB" id="A0A6A5G084"/>
<dbReference type="CTD" id="78777829"/>
<dbReference type="GeneID" id="78777829"/>
<sequence length="134" mass="15548">MAKANDNESKQNESSGLEKKGCLEFSKEYQWPVNKYSFYRRNTDRECKYVSERGGRRRRRPPLYYNQLTEVYAFQCLESLAAALHNQIQFYSQYRRSADGSQLGGFHFGLDDCALAPVLIDLHFVSKEFPLVCG</sequence>
<evidence type="ECO:0000313" key="1">
    <source>
        <dbReference type="EMBL" id="KAF1748213.1"/>
    </source>
</evidence>
<evidence type="ECO:0000313" key="2">
    <source>
        <dbReference type="Proteomes" id="UP000483820"/>
    </source>
</evidence>